<sequence length="740" mass="81786">MRHSPMSSFASQPPTQVQINLTTILNPSVTLLNNFKELIESVKGGPVFDSYLKGTSIVQSSGTGKTRLVLELARRAPLLYLCVRRKACHQHSSVKNGFPLAEQNLYEFFCDATSTSTASCDLQVAAFIGAWFETLSSKLNAYTTAQDKYLFLVQLNDFGGPGYSQCQPFFSEVLVAARLKLVRNTTTSSSTGQKCVFSACLDSAVSDLGHQLGPVRDWLWDQHKDEYQSLGIERPPVFVAFDECVELIVPKSGHSADDHQLNSLRRAWHHILQLEHKQDTVTFWLLLLSTNTGAARLIEPQDLQGSARAQDKQPLPVFVGLGFDVLRSDWPTLDSPNGVSNVRHLRSYGRPLWGSLPLETFWEVAKFKLLGAKEFDANNAVLCYNLVALRLALRLVPIHHGNLALFGEQKTLITQSIDRHMRILHQVIQHTSLAIVAPSEPVLAVAAAHIMLSAPSKDGESYPMPAYAKIIDTFTMKCLPTLGTDFLRGTHGKFMARFALMAAWDAVKLPLLQSKQSDPASIVARPVLLQSFLQQLATLDQQGTSVINNAIHAVCQQVRDWLSRSSPSGSSAKTHDTSNDDEDVAAWLNFTHFDTLPHGISCISPDYLWYCWKRGVAIQMAHGQPGVDGIIPVFVGQLSQKFRASDQCHLQADEVDAIDEGQAARQMTYIAWEAKYRVQAMSSTEASDPARSGPKLLLAACDADLHAQMDAADSSTPLRQPLTRAFETAAYARQSCYHVR</sequence>
<dbReference type="PANTHER" id="PTHR33266:SF1">
    <property type="entry name" value="F-BOX DOMAIN-CONTAINING PROTEIN"/>
    <property type="match status" value="1"/>
</dbReference>
<accession>A0A5C3ENP1</accession>
<dbReference type="Proteomes" id="UP000324022">
    <property type="component" value="Unassembled WGS sequence"/>
</dbReference>
<proteinExistence type="predicted"/>
<evidence type="ECO:0000313" key="2">
    <source>
        <dbReference type="Proteomes" id="UP000324022"/>
    </source>
</evidence>
<organism evidence="1 2">
    <name type="scientific">Ustilago trichophora</name>
    <dbReference type="NCBI Taxonomy" id="86804"/>
    <lineage>
        <taxon>Eukaryota</taxon>
        <taxon>Fungi</taxon>
        <taxon>Dikarya</taxon>
        <taxon>Basidiomycota</taxon>
        <taxon>Ustilaginomycotina</taxon>
        <taxon>Ustilaginomycetes</taxon>
        <taxon>Ustilaginales</taxon>
        <taxon>Ustilaginaceae</taxon>
        <taxon>Ustilago</taxon>
    </lineage>
</organism>
<dbReference type="EMBL" id="OOIN01000038">
    <property type="protein sequence ID" value="SPO31357.1"/>
    <property type="molecule type" value="Genomic_DNA"/>
</dbReference>
<keyword evidence="2" id="KW-1185">Reference proteome</keyword>
<name>A0A5C3ENP1_9BASI</name>
<dbReference type="AlphaFoldDB" id="A0A5C3ENP1"/>
<gene>
    <name evidence="1" type="ORF">UTRI_06487</name>
</gene>
<dbReference type="OrthoDB" id="2551959at2759"/>
<dbReference type="PANTHER" id="PTHR33266">
    <property type="entry name" value="CHROMOSOME 15, WHOLE GENOME SHOTGUN SEQUENCE"/>
    <property type="match status" value="1"/>
</dbReference>
<reference evidence="1 2" key="1">
    <citation type="submission" date="2018-03" db="EMBL/GenBank/DDBJ databases">
        <authorList>
            <person name="Guldener U."/>
        </authorList>
    </citation>
    <scope>NUCLEOTIDE SEQUENCE [LARGE SCALE GENOMIC DNA]</scope>
    <source>
        <strain evidence="1 2">NBRC100155</strain>
    </source>
</reference>
<protein>
    <submittedName>
        <fullName evidence="1">Uncharacterized protein</fullName>
    </submittedName>
</protein>
<evidence type="ECO:0000313" key="1">
    <source>
        <dbReference type="EMBL" id="SPO31357.1"/>
    </source>
</evidence>